<evidence type="ECO:0000313" key="1">
    <source>
        <dbReference type="EMBL" id="JAH58699.1"/>
    </source>
</evidence>
<name>A0A0E9TYD6_ANGAN</name>
<reference evidence="1" key="2">
    <citation type="journal article" date="2015" name="Fish Shellfish Immunol.">
        <title>Early steps in the European eel (Anguilla anguilla)-Vibrio vulnificus interaction in the gills: Role of the RtxA13 toxin.</title>
        <authorList>
            <person name="Callol A."/>
            <person name="Pajuelo D."/>
            <person name="Ebbesson L."/>
            <person name="Teles M."/>
            <person name="MacKenzie S."/>
            <person name="Amaro C."/>
        </authorList>
    </citation>
    <scope>NUCLEOTIDE SEQUENCE</scope>
</reference>
<organism evidence="1">
    <name type="scientific">Anguilla anguilla</name>
    <name type="common">European freshwater eel</name>
    <name type="synonym">Muraena anguilla</name>
    <dbReference type="NCBI Taxonomy" id="7936"/>
    <lineage>
        <taxon>Eukaryota</taxon>
        <taxon>Metazoa</taxon>
        <taxon>Chordata</taxon>
        <taxon>Craniata</taxon>
        <taxon>Vertebrata</taxon>
        <taxon>Euteleostomi</taxon>
        <taxon>Actinopterygii</taxon>
        <taxon>Neopterygii</taxon>
        <taxon>Teleostei</taxon>
        <taxon>Anguilliformes</taxon>
        <taxon>Anguillidae</taxon>
        <taxon>Anguilla</taxon>
    </lineage>
</organism>
<accession>A0A0E9TYD6</accession>
<dbReference type="AlphaFoldDB" id="A0A0E9TYD6"/>
<reference evidence="1" key="1">
    <citation type="submission" date="2014-11" db="EMBL/GenBank/DDBJ databases">
        <authorList>
            <person name="Amaro Gonzalez C."/>
        </authorList>
    </citation>
    <scope>NUCLEOTIDE SEQUENCE</scope>
</reference>
<dbReference type="EMBL" id="GBXM01049878">
    <property type="protein sequence ID" value="JAH58699.1"/>
    <property type="molecule type" value="Transcribed_RNA"/>
</dbReference>
<proteinExistence type="predicted"/>
<protein>
    <submittedName>
        <fullName evidence="1">Uncharacterized protein</fullName>
    </submittedName>
</protein>
<sequence>MLTTNLLLNDMFKKCIYYDSVRL</sequence>